<feature type="compositionally biased region" description="Basic and acidic residues" evidence="1">
    <location>
        <begin position="25"/>
        <end position="36"/>
    </location>
</feature>
<evidence type="ECO:0000313" key="3">
    <source>
        <dbReference type="Proteomes" id="UP000789739"/>
    </source>
</evidence>
<keyword evidence="3" id="KW-1185">Reference proteome</keyword>
<feature type="compositionally biased region" description="Polar residues" evidence="1">
    <location>
        <begin position="37"/>
        <end position="47"/>
    </location>
</feature>
<feature type="compositionally biased region" description="Acidic residues" evidence="1">
    <location>
        <begin position="1"/>
        <end position="10"/>
    </location>
</feature>
<evidence type="ECO:0000313" key="2">
    <source>
        <dbReference type="EMBL" id="CAG8674090.1"/>
    </source>
</evidence>
<dbReference type="EMBL" id="CAJVPI010005458">
    <property type="protein sequence ID" value="CAG8674090.1"/>
    <property type="molecule type" value="Genomic_DNA"/>
</dbReference>
<dbReference type="Proteomes" id="UP000789739">
    <property type="component" value="Unassembled WGS sequence"/>
</dbReference>
<protein>
    <submittedName>
        <fullName evidence="2">647_t:CDS:1</fullName>
    </submittedName>
</protein>
<sequence>MAVGDIEEFSDTPQPVTLANNSTDIEVKTPEPKKNIAESSITNQIEK</sequence>
<organism evidence="2 3">
    <name type="scientific">Paraglomus brasilianum</name>
    <dbReference type="NCBI Taxonomy" id="144538"/>
    <lineage>
        <taxon>Eukaryota</taxon>
        <taxon>Fungi</taxon>
        <taxon>Fungi incertae sedis</taxon>
        <taxon>Mucoromycota</taxon>
        <taxon>Glomeromycotina</taxon>
        <taxon>Glomeromycetes</taxon>
        <taxon>Paraglomerales</taxon>
        <taxon>Paraglomeraceae</taxon>
        <taxon>Paraglomus</taxon>
    </lineage>
</organism>
<name>A0A9N9ECC4_9GLOM</name>
<dbReference type="AlphaFoldDB" id="A0A9N9ECC4"/>
<accession>A0A9N9ECC4</accession>
<evidence type="ECO:0000256" key="1">
    <source>
        <dbReference type="SAM" id="MobiDB-lite"/>
    </source>
</evidence>
<proteinExistence type="predicted"/>
<gene>
    <name evidence="2" type="ORF">PBRASI_LOCUS11456</name>
</gene>
<feature type="non-terminal residue" evidence="2">
    <location>
        <position position="47"/>
    </location>
</feature>
<feature type="region of interest" description="Disordered" evidence="1">
    <location>
        <begin position="1"/>
        <end position="47"/>
    </location>
</feature>
<comment type="caution">
    <text evidence="2">The sequence shown here is derived from an EMBL/GenBank/DDBJ whole genome shotgun (WGS) entry which is preliminary data.</text>
</comment>
<feature type="compositionally biased region" description="Polar residues" evidence="1">
    <location>
        <begin position="11"/>
        <end position="24"/>
    </location>
</feature>
<reference evidence="2" key="1">
    <citation type="submission" date="2021-06" db="EMBL/GenBank/DDBJ databases">
        <authorList>
            <person name="Kallberg Y."/>
            <person name="Tangrot J."/>
            <person name="Rosling A."/>
        </authorList>
    </citation>
    <scope>NUCLEOTIDE SEQUENCE</scope>
    <source>
        <strain evidence="2">BR232B</strain>
    </source>
</reference>